<organism evidence="2 3">
    <name type="scientific">Erythrobacter ani</name>
    <dbReference type="NCBI Taxonomy" id="2827235"/>
    <lineage>
        <taxon>Bacteria</taxon>
        <taxon>Pseudomonadati</taxon>
        <taxon>Pseudomonadota</taxon>
        <taxon>Alphaproteobacteria</taxon>
        <taxon>Sphingomonadales</taxon>
        <taxon>Erythrobacteraceae</taxon>
        <taxon>Erythrobacter/Porphyrobacter group</taxon>
        <taxon>Erythrobacter</taxon>
    </lineage>
</organism>
<comment type="caution">
    <text evidence="2">The sequence shown here is derived from an EMBL/GenBank/DDBJ whole genome shotgun (WGS) entry which is preliminary data.</text>
</comment>
<dbReference type="Proteomes" id="UP000699975">
    <property type="component" value="Unassembled WGS sequence"/>
</dbReference>
<dbReference type="EMBL" id="JAGSPB010000001">
    <property type="protein sequence ID" value="MBV7264945.1"/>
    <property type="molecule type" value="Genomic_DNA"/>
</dbReference>
<dbReference type="PROSITE" id="PS51257">
    <property type="entry name" value="PROKAR_LIPOPROTEIN"/>
    <property type="match status" value="1"/>
</dbReference>
<protein>
    <submittedName>
        <fullName evidence="2">Membrane integrity-associated transporter subunit PqiC</fullName>
    </submittedName>
</protein>
<evidence type="ECO:0000259" key="1">
    <source>
        <dbReference type="Pfam" id="PF03886"/>
    </source>
</evidence>
<gene>
    <name evidence="2" type="ORF">KCG45_01985</name>
</gene>
<reference evidence="2 3" key="1">
    <citation type="submission" date="2021-04" db="EMBL/GenBank/DDBJ databases">
        <authorList>
            <person name="Pira H."/>
            <person name="Risdian C."/>
            <person name="Wink J."/>
        </authorList>
    </citation>
    <scope>NUCLEOTIDE SEQUENCE [LARGE SCALE GENOMIC DNA]</scope>
    <source>
        <strain evidence="2 3">WH131</strain>
    </source>
</reference>
<proteinExistence type="predicted"/>
<name>A0ABS6SIW2_9SPHN</name>
<evidence type="ECO:0000313" key="2">
    <source>
        <dbReference type="EMBL" id="MBV7264945.1"/>
    </source>
</evidence>
<feature type="domain" description="ABC-type transport auxiliary lipoprotein component" evidence="1">
    <location>
        <begin position="46"/>
        <end position="194"/>
    </location>
</feature>
<keyword evidence="3" id="KW-1185">Reference proteome</keyword>
<dbReference type="InterPro" id="IPR005586">
    <property type="entry name" value="ABC_trans_aux"/>
</dbReference>
<evidence type="ECO:0000313" key="3">
    <source>
        <dbReference type="Proteomes" id="UP000699975"/>
    </source>
</evidence>
<sequence>MTRLVKMGAIGAAALTMTGCISLGSEPPESLLTLSPSVTADAGTGADASTSDASSAISILPLEAPAKLDALRVPVAVSDTEIAYLQEAFWVEKPARLFRRLLGETLRARGGTLVLDNDDTPLLAAQSIRGTLMEMGYDAPSSSVIVRFDAIRTREDGTVMSRRFEARETGILAEPASVGPALNRAANTVADEVASWVTNAG</sequence>
<accession>A0ABS6SIW2</accession>
<dbReference type="Pfam" id="PF03886">
    <property type="entry name" value="ABC_trans_aux"/>
    <property type="match status" value="1"/>
</dbReference>